<feature type="region of interest" description="Disordered" evidence="1">
    <location>
        <begin position="28"/>
        <end position="83"/>
    </location>
</feature>
<feature type="compositionally biased region" description="Basic and acidic residues" evidence="1">
    <location>
        <begin position="43"/>
        <end position="52"/>
    </location>
</feature>
<keyword evidence="3" id="KW-1185">Reference proteome</keyword>
<dbReference type="EMBL" id="OUUW01000008">
    <property type="protein sequence ID" value="SPP84199.1"/>
    <property type="molecule type" value="Genomic_DNA"/>
</dbReference>
<feature type="region of interest" description="Disordered" evidence="1">
    <location>
        <begin position="1"/>
        <end position="20"/>
    </location>
</feature>
<gene>
    <name evidence="2" type="ORF">DGUA_6G016731</name>
</gene>
<name>A0A3B0KD97_DROGU</name>
<proteinExistence type="predicted"/>
<feature type="compositionally biased region" description="Basic and acidic residues" evidence="1">
    <location>
        <begin position="71"/>
        <end position="83"/>
    </location>
</feature>
<protein>
    <submittedName>
        <fullName evidence="2">Uncharacterized protein</fullName>
    </submittedName>
</protein>
<reference evidence="3" key="1">
    <citation type="submission" date="2018-01" db="EMBL/GenBank/DDBJ databases">
        <authorList>
            <person name="Alioto T."/>
            <person name="Alioto T."/>
        </authorList>
    </citation>
    <scope>NUCLEOTIDE SEQUENCE [LARGE SCALE GENOMIC DNA]</scope>
</reference>
<dbReference type="OrthoDB" id="8046853at2759"/>
<evidence type="ECO:0000313" key="2">
    <source>
        <dbReference type="EMBL" id="SPP84199.1"/>
    </source>
</evidence>
<evidence type="ECO:0000256" key="1">
    <source>
        <dbReference type="SAM" id="MobiDB-lite"/>
    </source>
</evidence>
<evidence type="ECO:0000313" key="3">
    <source>
        <dbReference type="Proteomes" id="UP000268350"/>
    </source>
</evidence>
<accession>A0A3B0KD97</accession>
<organism evidence="2 3">
    <name type="scientific">Drosophila guanche</name>
    <name type="common">Fruit fly</name>
    <dbReference type="NCBI Taxonomy" id="7266"/>
    <lineage>
        <taxon>Eukaryota</taxon>
        <taxon>Metazoa</taxon>
        <taxon>Ecdysozoa</taxon>
        <taxon>Arthropoda</taxon>
        <taxon>Hexapoda</taxon>
        <taxon>Insecta</taxon>
        <taxon>Pterygota</taxon>
        <taxon>Neoptera</taxon>
        <taxon>Endopterygota</taxon>
        <taxon>Diptera</taxon>
        <taxon>Brachycera</taxon>
        <taxon>Muscomorpha</taxon>
        <taxon>Ephydroidea</taxon>
        <taxon>Drosophilidae</taxon>
        <taxon>Drosophila</taxon>
        <taxon>Sophophora</taxon>
    </lineage>
</organism>
<dbReference type="AlphaFoldDB" id="A0A3B0KD97"/>
<feature type="compositionally biased region" description="Polar residues" evidence="1">
    <location>
        <begin position="1"/>
        <end position="18"/>
    </location>
</feature>
<dbReference type="OMA" id="TCERYPH"/>
<sequence>MSNSRKQYFPKTLNTNTCERYPRLRHTEFYRTPEPRPSVQSQKAEHDKDRLNRLPSAEAPAQSPRIQPPRYSEERVLRDSYFS</sequence>
<dbReference type="Proteomes" id="UP000268350">
    <property type="component" value="Unassembled WGS sequence"/>
</dbReference>